<dbReference type="InterPro" id="IPR011013">
    <property type="entry name" value="Gal_mutarotase_sf_dom"/>
</dbReference>
<keyword evidence="2 6" id="KW-0378">Hydrolase</keyword>
<dbReference type="PANTHER" id="PTHR43863:SF2">
    <property type="entry name" value="MALTASE-GLUCOAMYLASE"/>
    <property type="match status" value="1"/>
</dbReference>
<dbReference type="SUPFAM" id="SSF51445">
    <property type="entry name" value="(Trans)glycosidases"/>
    <property type="match status" value="1"/>
</dbReference>
<dbReference type="InterPro" id="IPR013780">
    <property type="entry name" value="Glyco_hydro_b"/>
</dbReference>
<dbReference type="Proteomes" id="UP000824633">
    <property type="component" value="Chromosome"/>
</dbReference>
<dbReference type="InterPro" id="IPR000322">
    <property type="entry name" value="Glyco_hydro_31_TIM"/>
</dbReference>
<dbReference type="CDD" id="cd06591">
    <property type="entry name" value="GH31_xylosidase_XylS"/>
    <property type="match status" value="1"/>
</dbReference>
<proteinExistence type="inferred from homology"/>
<sequence length="677" mass="77950">MGSRNKHNLDDSFFKVEGNILIRQYDCEKLQIEPWGENSFRIRSTKQAELINNDWALLPQESSNNVTIKIDGNEACIQNGKIRADIDAGGKIAFYNQNGDILLEEYVRNRNNVKTFCSALNIDAREFKPIIGGDYNLTMRFESDPNEKLFGMGQYQQSNLDLKNCILELAHRNSQASVPFLLSSLGYGLLWNNPGIGKVSFGRNVTEWIANSTKQLDYWITAGDTPVEIEESYAKATGTVPMMPDYAMGFWQCKLRYQTQEELLEVAREYKRRELPISVIVIDFFHWPNQGDWRFDLDYWPDPDSMVKELKEMGIELMVSIWPTVDKKSENYNKMLEKGYLVRTDRGIRTTMDFLGDTVFYDATNPGSRNFVWNTAKKNYYDKGIKLFWLDEAEPEYSVYDFDNYRYHLGPNEQIGNIYPVMYAKTFFDGMKEEGQENIINLLRCAWAGSQRYGALVWSGDIDSSFESLRNQFAAGLNMGLAGIPWWTTDIGGFHGGNPDDPDFRECIIRWFEYGVFCPVFRLHGDREPHSKPLGTSGGGLCESGAANEVWSYGEEAYEIFKKYMFIRERMKPYITQIMKEAHEKGTPVIRPLFYDFPQDKLCFDIEDQYMFGPDVLVAPILHKGDISRKVYLPEGAKWKDINSGQILNGGQWVNYDAPLEVIPLFLKDDANIPIIE</sequence>
<dbReference type="SUPFAM" id="SSF51011">
    <property type="entry name" value="Glycosyl hydrolase domain"/>
    <property type="match status" value="1"/>
</dbReference>
<dbReference type="InterPro" id="IPR051816">
    <property type="entry name" value="Glycosyl_Hydrolase_31"/>
</dbReference>
<dbReference type="CDD" id="cd14752">
    <property type="entry name" value="GH31_N"/>
    <property type="match status" value="1"/>
</dbReference>
<evidence type="ECO:0000259" key="5">
    <source>
        <dbReference type="Pfam" id="PF21365"/>
    </source>
</evidence>
<feature type="domain" description="Glycosyl hydrolase family 31 C-terminal" evidence="5">
    <location>
        <begin position="586"/>
        <end position="671"/>
    </location>
</feature>
<dbReference type="RefSeq" id="WP_224035976.1">
    <property type="nucleotide sequence ID" value="NZ_AP024849.1"/>
</dbReference>
<keyword evidence="7" id="KW-1185">Reference proteome</keyword>
<dbReference type="Gene3D" id="2.60.40.1180">
    <property type="entry name" value="Golgi alpha-mannosidase II"/>
    <property type="match status" value="1"/>
</dbReference>
<evidence type="ECO:0000256" key="1">
    <source>
        <dbReference type="ARBA" id="ARBA00007806"/>
    </source>
</evidence>
<dbReference type="GO" id="GO:0016787">
    <property type="term" value="F:hydrolase activity"/>
    <property type="evidence" value="ECO:0007669"/>
    <property type="project" value="UniProtKB-KW"/>
</dbReference>
<feature type="domain" description="Glycoside hydrolase family 31 N-terminal" evidence="4">
    <location>
        <begin position="30"/>
        <end position="195"/>
    </location>
</feature>
<dbReference type="InterPro" id="IPR048395">
    <property type="entry name" value="Glyco_hydro_31_C"/>
</dbReference>
<feature type="domain" description="Glycoside hydrolase family 31 TIM barrel" evidence="3">
    <location>
        <begin position="241"/>
        <end position="575"/>
    </location>
</feature>
<name>A0ABN6IQ08_9CLOT</name>
<dbReference type="Gene3D" id="3.20.20.80">
    <property type="entry name" value="Glycosidases"/>
    <property type="match status" value="1"/>
</dbReference>
<protein>
    <submittedName>
        <fullName evidence="6">Glycosyl hydrolase</fullName>
    </submittedName>
</protein>
<evidence type="ECO:0000259" key="3">
    <source>
        <dbReference type="Pfam" id="PF01055"/>
    </source>
</evidence>
<dbReference type="Pfam" id="PF01055">
    <property type="entry name" value="Glyco_hydro_31_2nd"/>
    <property type="match status" value="1"/>
</dbReference>
<organism evidence="6 7">
    <name type="scientific">Clostridium gelidum</name>
    <dbReference type="NCBI Taxonomy" id="704125"/>
    <lineage>
        <taxon>Bacteria</taxon>
        <taxon>Bacillati</taxon>
        <taxon>Bacillota</taxon>
        <taxon>Clostridia</taxon>
        <taxon>Eubacteriales</taxon>
        <taxon>Clostridiaceae</taxon>
        <taxon>Clostridium</taxon>
    </lineage>
</organism>
<evidence type="ECO:0000313" key="7">
    <source>
        <dbReference type="Proteomes" id="UP000824633"/>
    </source>
</evidence>
<dbReference type="InterPro" id="IPR025887">
    <property type="entry name" value="Glyco_hydro_31_N_dom"/>
</dbReference>
<dbReference type="Pfam" id="PF13802">
    <property type="entry name" value="Gal_mutarotas_2"/>
    <property type="match status" value="1"/>
</dbReference>
<reference evidence="7" key="1">
    <citation type="submission" date="2021-07" db="EMBL/GenBank/DDBJ databases">
        <title>Complete genome sequencing of a Clostridium isolate.</title>
        <authorList>
            <person name="Ueki A."/>
            <person name="Tonouchi A."/>
        </authorList>
    </citation>
    <scope>NUCLEOTIDE SEQUENCE [LARGE SCALE GENOMIC DNA]</scope>
    <source>
        <strain evidence="7">C5S11</strain>
    </source>
</reference>
<dbReference type="SUPFAM" id="SSF74650">
    <property type="entry name" value="Galactose mutarotase-like"/>
    <property type="match status" value="1"/>
</dbReference>
<evidence type="ECO:0000313" key="6">
    <source>
        <dbReference type="EMBL" id="BCZ44287.1"/>
    </source>
</evidence>
<dbReference type="InterPro" id="IPR017853">
    <property type="entry name" value="GH"/>
</dbReference>
<dbReference type="PANTHER" id="PTHR43863">
    <property type="entry name" value="HYDROLASE, PUTATIVE (AFU_ORTHOLOGUE AFUA_1G03140)-RELATED"/>
    <property type="match status" value="1"/>
</dbReference>
<dbReference type="Pfam" id="PF21365">
    <property type="entry name" value="Glyco_hydro_31_3rd"/>
    <property type="match status" value="1"/>
</dbReference>
<evidence type="ECO:0000259" key="4">
    <source>
        <dbReference type="Pfam" id="PF13802"/>
    </source>
</evidence>
<gene>
    <name evidence="6" type="ORF">psyc5s11_03540</name>
</gene>
<dbReference type="EMBL" id="AP024849">
    <property type="protein sequence ID" value="BCZ44287.1"/>
    <property type="molecule type" value="Genomic_DNA"/>
</dbReference>
<comment type="similarity">
    <text evidence="1 2">Belongs to the glycosyl hydrolase 31 family.</text>
</comment>
<evidence type="ECO:0000256" key="2">
    <source>
        <dbReference type="RuleBase" id="RU361185"/>
    </source>
</evidence>
<accession>A0ABN6IQ08</accession>
<keyword evidence="2" id="KW-0326">Glycosidase</keyword>
<dbReference type="Gene3D" id="2.60.40.1760">
    <property type="entry name" value="glycosyl hydrolase (family 31)"/>
    <property type="match status" value="1"/>
</dbReference>